<evidence type="ECO:0000313" key="1">
    <source>
        <dbReference type="EMBL" id="KAK3059551.1"/>
    </source>
</evidence>
<proteinExistence type="predicted"/>
<dbReference type="EMBL" id="JAWDJW010009308">
    <property type="protein sequence ID" value="KAK3059551.1"/>
    <property type="molecule type" value="Genomic_DNA"/>
</dbReference>
<dbReference type="Proteomes" id="UP001186974">
    <property type="component" value="Unassembled WGS sequence"/>
</dbReference>
<evidence type="ECO:0000313" key="2">
    <source>
        <dbReference type="Proteomes" id="UP001186974"/>
    </source>
</evidence>
<gene>
    <name evidence="1" type="ORF">LTS18_010569</name>
</gene>
<name>A0ACC3CZA8_9PEZI</name>
<organism evidence="1 2">
    <name type="scientific">Coniosporium uncinatum</name>
    <dbReference type="NCBI Taxonomy" id="93489"/>
    <lineage>
        <taxon>Eukaryota</taxon>
        <taxon>Fungi</taxon>
        <taxon>Dikarya</taxon>
        <taxon>Ascomycota</taxon>
        <taxon>Pezizomycotina</taxon>
        <taxon>Dothideomycetes</taxon>
        <taxon>Dothideomycetes incertae sedis</taxon>
        <taxon>Coniosporium</taxon>
    </lineage>
</organism>
<sequence length="144" mass="16530">LMGSPIQISVTEILQSLERAKKVYDSFNDEFDSADNRIKELFGTSQLLHGVLAESEELLLRCNRTFPAHESFIKKLRELDRFIDKYSTLRPSEGSGNGSQGNEPGRMKRYWQITRFAFDDAEELKNGLQLEMQQLVTFVLLLAL</sequence>
<protein>
    <submittedName>
        <fullName evidence="1">Uncharacterized protein</fullName>
    </submittedName>
</protein>
<keyword evidence="2" id="KW-1185">Reference proteome</keyword>
<reference evidence="1" key="1">
    <citation type="submission" date="2024-09" db="EMBL/GenBank/DDBJ databases">
        <title>Black Yeasts Isolated from many extreme environments.</title>
        <authorList>
            <person name="Coleine C."/>
            <person name="Stajich J.E."/>
            <person name="Selbmann L."/>
        </authorList>
    </citation>
    <scope>NUCLEOTIDE SEQUENCE</scope>
    <source>
        <strain evidence="1">CCFEE 5737</strain>
    </source>
</reference>
<comment type="caution">
    <text evidence="1">The sequence shown here is derived from an EMBL/GenBank/DDBJ whole genome shotgun (WGS) entry which is preliminary data.</text>
</comment>
<accession>A0ACC3CZA8</accession>
<feature type="non-terminal residue" evidence="1">
    <location>
        <position position="1"/>
    </location>
</feature>